<proteinExistence type="predicted"/>
<protein>
    <submittedName>
        <fullName evidence="1">Uncharacterized protein</fullName>
    </submittedName>
</protein>
<evidence type="ECO:0000313" key="2">
    <source>
        <dbReference type="Proteomes" id="UP001497522"/>
    </source>
</evidence>
<evidence type="ECO:0000313" key="1">
    <source>
        <dbReference type="EMBL" id="CAK9863542.1"/>
    </source>
</evidence>
<accession>A0ABP1ALV0</accession>
<reference evidence="1" key="1">
    <citation type="submission" date="2024-03" db="EMBL/GenBank/DDBJ databases">
        <authorList>
            <consortium name="ELIXIR-Norway"/>
            <consortium name="Elixir Norway"/>
        </authorList>
    </citation>
    <scope>NUCLEOTIDE SEQUENCE</scope>
</reference>
<gene>
    <name evidence="1" type="ORF">CSSPJE1EN2_LOCUS6537</name>
</gene>
<sequence length="197" mass="22710">MKFVQVDEVCDQKLVDERCDNLTDGTIICDEPMDGICEQPVDETCVKLVDEICDKRVGNACDQNLDEKCNMFVDDIRDRCVDKIFEGPVDEICDARVDKICEKPVDEICFGQGRRKKIERERAREERERAEMRAILKASVVELLSLAIPAEVALSSQCPWIYRVCRWSREEEGLLLFFPQFLISPLGIEFRLRKSGL</sequence>
<dbReference type="Proteomes" id="UP001497522">
    <property type="component" value="Chromosome 13"/>
</dbReference>
<keyword evidence="2" id="KW-1185">Reference proteome</keyword>
<dbReference type="EMBL" id="OZ023714">
    <property type="protein sequence ID" value="CAK9863542.1"/>
    <property type="molecule type" value="Genomic_DNA"/>
</dbReference>
<name>A0ABP1ALV0_9BRYO</name>
<organism evidence="1 2">
    <name type="scientific">Sphagnum jensenii</name>
    <dbReference type="NCBI Taxonomy" id="128206"/>
    <lineage>
        <taxon>Eukaryota</taxon>
        <taxon>Viridiplantae</taxon>
        <taxon>Streptophyta</taxon>
        <taxon>Embryophyta</taxon>
        <taxon>Bryophyta</taxon>
        <taxon>Sphagnophytina</taxon>
        <taxon>Sphagnopsida</taxon>
        <taxon>Sphagnales</taxon>
        <taxon>Sphagnaceae</taxon>
        <taxon>Sphagnum</taxon>
    </lineage>
</organism>